<feature type="site" description="Transition state stabilizer" evidence="3">
    <location>
        <position position="15"/>
    </location>
</feature>
<evidence type="ECO:0000313" key="5">
    <source>
        <dbReference type="Proteomes" id="UP000249248"/>
    </source>
</evidence>
<gene>
    <name evidence="3" type="primary">ispD</name>
    <name evidence="4" type="ORF">DNU06_14345</name>
</gene>
<organism evidence="4 5">
    <name type="scientific">Putridiphycobacter roseus</name>
    <dbReference type="NCBI Taxonomy" id="2219161"/>
    <lineage>
        <taxon>Bacteria</taxon>
        <taxon>Pseudomonadati</taxon>
        <taxon>Bacteroidota</taxon>
        <taxon>Flavobacteriia</taxon>
        <taxon>Flavobacteriales</taxon>
        <taxon>Crocinitomicaceae</taxon>
        <taxon>Putridiphycobacter</taxon>
    </lineage>
</organism>
<sequence length="220" mass="24346">MTKSIIITAGGKGLRMGSEIPKQFLTIGEQPILMATITQFYRFDPSMTIVIVLPKTHLEYWDSLVEKHQFEIDHQVVKGGETRFHSIQNGLEVVHSDLVGVHDGVRPFVSRKVIENTFKVAATSGAAIPVISLKDSIRKVSGLNSQAVNREDYQLVQTPQCFKTTIIKAAYANGYQASFTDDASVVEAAGHSIQLVEGNDENVKITTPNDLKMANWFLNQ</sequence>
<comment type="catalytic activity">
    <reaction evidence="3">
        <text>2-C-methyl-D-erythritol 4-phosphate + CTP + H(+) = 4-CDP-2-C-methyl-D-erythritol + diphosphate</text>
        <dbReference type="Rhea" id="RHEA:13429"/>
        <dbReference type="ChEBI" id="CHEBI:15378"/>
        <dbReference type="ChEBI" id="CHEBI:33019"/>
        <dbReference type="ChEBI" id="CHEBI:37563"/>
        <dbReference type="ChEBI" id="CHEBI:57823"/>
        <dbReference type="ChEBI" id="CHEBI:58262"/>
        <dbReference type="EC" id="2.7.7.60"/>
    </reaction>
</comment>
<evidence type="ECO:0000313" key="4">
    <source>
        <dbReference type="EMBL" id="PZE16144.1"/>
    </source>
</evidence>
<dbReference type="UniPathway" id="UPA00056">
    <property type="reaction ID" value="UER00093"/>
</dbReference>
<accession>A0A2W1MXN9</accession>
<dbReference type="InterPro" id="IPR034683">
    <property type="entry name" value="IspD/TarI"/>
</dbReference>
<dbReference type="AlphaFoldDB" id="A0A2W1MXN9"/>
<dbReference type="PANTHER" id="PTHR32125:SF4">
    <property type="entry name" value="2-C-METHYL-D-ERYTHRITOL 4-PHOSPHATE CYTIDYLYLTRANSFERASE, CHLOROPLASTIC"/>
    <property type="match status" value="1"/>
</dbReference>
<dbReference type="PANTHER" id="PTHR32125">
    <property type="entry name" value="2-C-METHYL-D-ERYTHRITOL 4-PHOSPHATE CYTIDYLYLTRANSFERASE, CHLOROPLASTIC"/>
    <property type="match status" value="1"/>
</dbReference>
<dbReference type="OrthoDB" id="9806837at2"/>
<dbReference type="HAMAP" id="MF_00108">
    <property type="entry name" value="IspD"/>
    <property type="match status" value="1"/>
</dbReference>
<dbReference type="NCBIfam" id="TIGR00453">
    <property type="entry name" value="ispD"/>
    <property type="match status" value="1"/>
</dbReference>
<dbReference type="GO" id="GO:0019288">
    <property type="term" value="P:isopentenyl diphosphate biosynthetic process, methylerythritol 4-phosphate pathway"/>
    <property type="evidence" value="ECO:0007669"/>
    <property type="project" value="UniProtKB-UniRule"/>
</dbReference>
<dbReference type="Pfam" id="PF01128">
    <property type="entry name" value="IspD"/>
    <property type="match status" value="1"/>
</dbReference>
<dbReference type="EMBL" id="QKSB01000011">
    <property type="protein sequence ID" value="PZE16144.1"/>
    <property type="molecule type" value="Genomic_DNA"/>
</dbReference>
<dbReference type="FunFam" id="3.90.550.10:FF:000003">
    <property type="entry name" value="2-C-methyl-D-erythritol 4-phosphate cytidylyltransferase"/>
    <property type="match status" value="1"/>
</dbReference>
<comment type="function">
    <text evidence="3">Catalyzes the formation of 4-diphosphocytidyl-2-C-methyl-D-erythritol from CTP and 2-C-methyl-D-erythritol 4-phosphate (MEP).</text>
</comment>
<dbReference type="CDD" id="cd02516">
    <property type="entry name" value="CDP-ME_synthetase"/>
    <property type="match status" value="1"/>
</dbReference>
<evidence type="ECO:0000256" key="3">
    <source>
        <dbReference type="HAMAP-Rule" id="MF_00108"/>
    </source>
</evidence>
<feature type="site" description="Positions MEP for the nucleophilic attack" evidence="3">
    <location>
        <position position="150"/>
    </location>
</feature>
<protein>
    <recommendedName>
        <fullName evidence="3">2-C-methyl-D-erythritol 4-phosphate cytidylyltransferase</fullName>
        <ecNumber evidence="3">2.7.7.60</ecNumber>
    </recommendedName>
    <alternativeName>
        <fullName evidence="3">4-diphosphocytidyl-2C-methyl-D-erythritol synthase</fullName>
    </alternativeName>
    <alternativeName>
        <fullName evidence="3">MEP cytidylyltransferase</fullName>
        <shortName evidence="3">MCT</shortName>
    </alternativeName>
</protein>
<dbReference type="NCBIfam" id="NF001186">
    <property type="entry name" value="PRK00155.2-3"/>
    <property type="match status" value="1"/>
</dbReference>
<comment type="caution">
    <text evidence="4">The sequence shown here is derived from an EMBL/GenBank/DDBJ whole genome shotgun (WGS) entry which is preliminary data.</text>
</comment>
<keyword evidence="5" id="KW-1185">Reference proteome</keyword>
<dbReference type="Gene3D" id="3.90.550.10">
    <property type="entry name" value="Spore Coat Polysaccharide Biosynthesis Protein SpsA, Chain A"/>
    <property type="match status" value="1"/>
</dbReference>
<keyword evidence="3" id="KW-0414">Isoprene biosynthesis</keyword>
<comment type="pathway">
    <text evidence="3">Isoprenoid biosynthesis; isopentenyl diphosphate biosynthesis via DXP pathway; isopentenyl diphosphate from 1-deoxy-D-xylulose 5-phosphate: step 2/6.</text>
</comment>
<dbReference type="RefSeq" id="WP_111064191.1">
    <property type="nucleotide sequence ID" value="NZ_JBHUCU010000005.1"/>
</dbReference>
<dbReference type="EC" id="2.7.7.60" evidence="3"/>
<evidence type="ECO:0000256" key="1">
    <source>
        <dbReference type="ARBA" id="ARBA00022679"/>
    </source>
</evidence>
<dbReference type="GO" id="GO:0050518">
    <property type="term" value="F:2-C-methyl-D-erythritol 4-phosphate cytidylyltransferase activity"/>
    <property type="evidence" value="ECO:0007669"/>
    <property type="project" value="UniProtKB-UniRule"/>
</dbReference>
<keyword evidence="2 3" id="KW-0548">Nucleotidyltransferase</keyword>
<comment type="similarity">
    <text evidence="3">Belongs to the IspD/TarI cytidylyltransferase family. IspD subfamily.</text>
</comment>
<name>A0A2W1MXN9_9FLAO</name>
<dbReference type="SUPFAM" id="SSF53448">
    <property type="entry name" value="Nucleotide-diphospho-sugar transferases"/>
    <property type="match status" value="1"/>
</dbReference>
<feature type="site" description="Transition state stabilizer" evidence="3">
    <location>
        <position position="22"/>
    </location>
</feature>
<proteinExistence type="inferred from homology"/>
<evidence type="ECO:0000256" key="2">
    <source>
        <dbReference type="ARBA" id="ARBA00022695"/>
    </source>
</evidence>
<dbReference type="InterPro" id="IPR050088">
    <property type="entry name" value="IspD/TarI_cytidylyltransf_bact"/>
</dbReference>
<reference evidence="4 5" key="1">
    <citation type="submission" date="2018-06" db="EMBL/GenBank/DDBJ databases">
        <title>The draft genome sequence of Crocinitomix sp. SM1701.</title>
        <authorList>
            <person name="Zhang X."/>
        </authorList>
    </citation>
    <scope>NUCLEOTIDE SEQUENCE [LARGE SCALE GENOMIC DNA]</scope>
    <source>
        <strain evidence="4 5">SM1701</strain>
    </source>
</reference>
<feature type="site" description="Positions MEP for the nucleophilic attack" evidence="3">
    <location>
        <position position="204"/>
    </location>
</feature>
<dbReference type="InterPro" id="IPR029044">
    <property type="entry name" value="Nucleotide-diphossugar_trans"/>
</dbReference>
<dbReference type="Proteomes" id="UP000249248">
    <property type="component" value="Unassembled WGS sequence"/>
</dbReference>
<keyword evidence="1 3" id="KW-0808">Transferase</keyword>
<dbReference type="InterPro" id="IPR001228">
    <property type="entry name" value="IspD"/>
</dbReference>